<feature type="transmembrane region" description="Helical" evidence="6">
    <location>
        <begin position="374"/>
        <end position="401"/>
    </location>
</feature>
<feature type="transmembrane region" description="Helical" evidence="6">
    <location>
        <begin position="413"/>
        <end position="435"/>
    </location>
</feature>
<proteinExistence type="predicted"/>
<dbReference type="PANTHER" id="PTHR42770:SF16">
    <property type="entry name" value="AMINO ACID PERMEASE"/>
    <property type="match status" value="1"/>
</dbReference>
<reference evidence="7 8" key="1">
    <citation type="submission" date="2024-02" db="EMBL/GenBank/DDBJ databases">
        <authorList>
            <person name="Saticioglu I.B."/>
        </authorList>
    </citation>
    <scope>NUCLEOTIDE SEQUENCE [LARGE SCALE GENOMIC DNA]</scope>
    <source>
        <strain evidence="7 8">Mu-43</strain>
    </source>
</reference>
<sequence length="492" mass="51166">MTTSTPEVDPTPTGSLAVGRLGVWDIVFFVMSAAAPLTVVVSAAPAAFRLGGIGAPGAMLFAAGVLILFSFGFTAMSTHVRNAGAFYAYVGRGLGKPAGIGIAFVTVLAYAVLGVSFYGFIGFFAQMTAASLLGIDIPWWVWSLAALVLIAVLGSRKIDVGARVLAVLLTAEVGILVILSIAVLINGGPEPASTVPFSPESVFSGPGVAALIVIAFGAFLGFEGTAIYAEEAKDPEKTIPRATYIAVAFLGLFYAFAFWIVTLAFGVEGVIAMAQSDAFTGMVIIAGENYLGAWAAVVIQILIVTSFFACVLAFHNATSRYLFALGRERLLPAALGRTGERTGAPWVASAVMVAIAGVAILIAAVTGADPYLHLAIWTYAVGVAGVIFAQAVAAISAVAFFSRDRHGHSVWRVIIAPALGALGLVVAFVLVVLNFEIVSGMPGPINFWLLLPTPVLFIAGIVVGLMLRRRDPGAYSELTQSIPIVAEEAPRP</sequence>
<keyword evidence="8" id="KW-1185">Reference proteome</keyword>
<feature type="transmembrane region" description="Helical" evidence="6">
    <location>
        <begin position="166"/>
        <end position="188"/>
    </location>
</feature>
<dbReference type="InterPro" id="IPR050367">
    <property type="entry name" value="APC_superfamily"/>
</dbReference>
<organism evidence="7 8">
    <name type="scientific">Microbacterium istanbulense</name>
    <dbReference type="NCBI Taxonomy" id="3122049"/>
    <lineage>
        <taxon>Bacteria</taxon>
        <taxon>Bacillati</taxon>
        <taxon>Actinomycetota</taxon>
        <taxon>Actinomycetes</taxon>
        <taxon>Micrococcales</taxon>
        <taxon>Microbacteriaceae</taxon>
        <taxon>Microbacterium</taxon>
    </lineage>
</organism>
<evidence type="ECO:0000256" key="1">
    <source>
        <dbReference type="ARBA" id="ARBA00004651"/>
    </source>
</evidence>
<dbReference type="Gene3D" id="1.20.1740.10">
    <property type="entry name" value="Amino acid/polyamine transporter I"/>
    <property type="match status" value="1"/>
</dbReference>
<evidence type="ECO:0000256" key="6">
    <source>
        <dbReference type="SAM" id="Phobius"/>
    </source>
</evidence>
<keyword evidence="5 6" id="KW-0472">Membrane</keyword>
<dbReference type="EMBL" id="JBBDGN010000001">
    <property type="protein sequence ID" value="MEJ1090309.1"/>
    <property type="molecule type" value="Genomic_DNA"/>
</dbReference>
<evidence type="ECO:0000256" key="2">
    <source>
        <dbReference type="ARBA" id="ARBA00022475"/>
    </source>
</evidence>
<feature type="transmembrane region" description="Helical" evidence="6">
    <location>
        <begin position="447"/>
        <end position="467"/>
    </location>
</feature>
<evidence type="ECO:0000256" key="3">
    <source>
        <dbReference type="ARBA" id="ARBA00022692"/>
    </source>
</evidence>
<protein>
    <submittedName>
        <fullName evidence="7">APC family permease</fullName>
    </submittedName>
</protein>
<dbReference type="InterPro" id="IPR002293">
    <property type="entry name" value="AA/rel_permease1"/>
</dbReference>
<evidence type="ECO:0000313" key="7">
    <source>
        <dbReference type="EMBL" id="MEJ1090309.1"/>
    </source>
</evidence>
<feature type="transmembrane region" description="Helical" evidence="6">
    <location>
        <begin position="53"/>
        <end position="77"/>
    </location>
</feature>
<feature type="transmembrane region" description="Helical" evidence="6">
    <location>
        <begin position="26"/>
        <end position="47"/>
    </location>
</feature>
<feature type="transmembrane region" description="Helical" evidence="6">
    <location>
        <begin position="137"/>
        <end position="154"/>
    </location>
</feature>
<feature type="transmembrane region" description="Helical" evidence="6">
    <location>
        <begin position="242"/>
        <end position="271"/>
    </location>
</feature>
<dbReference type="Pfam" id="PF13520">
    <property type="entry name" value="AA_permease_2"/>
    <property type="match status" value="1"/>
</dbReference>
<keyword evidence="2" id="KW-1003">Cell membrane</keyword>
<comment type="caution">
    <text evidence="7">The sequence shown here is derived from an EMBL/GenBank/DDBJ whole genome shotgun (WGS) entry which is preliminary data.</text>
</comment>
<dbReference type="Proteomes" id="UP001366085">
    <property type="component" value="Unassembled WGS sequence"/>
</dbReference>
<dbReference type="RefSeq" id="WP_337316553.1">
    <property type="nucleotide sequence ID" value="NZ_JBBDGN010000001.1"/>
</dbReference>
<feature type="transmembrane region" description="Helical" evidence="6">
    <location>
        <begin position="208"/>
        <end position="230"/>
    </location>
</feature>
<evidence type="ECO:0000256" key="5">
    <source>
        <dbReference type="ARBA" id="ARBA00023136"/>
    </source>
</evidence>
<dbReference type="PIRSF" id="PIRSF006060">
    <property type="entry name" value="AA_transporter"/>
    <property type="match status" value="1"/>
</dbReference>
<keyword evidence="3 6" id="KW-0812">Transmembrane</keyword>
<feature type="transmembrane region" description="Helical" evidence="6">
    <location>
        <begin position="346"/>
        <end position="368"/>
    </location>
</feature>
<dbReference type="PANTHER" id="PTHR42770">
    <property type="entry name" value="AMINO ACID TRANSPORTER-RELATED"/>
    <property type="match status" value="1"/>
</dbReference>
<comment type="subcellular location">
    <subcellularLocation>
        <location evidence="1">Cell membrane</location>
        <topology evidence="1">Multi-pass membrane protein</topology>
    </subcellularLocation>
</comment>
<accession>A0ABU8LG49</accession>
<name>A0ABU8LG49_9MICO</name>
<gene>
    <name evidence="7" type="ORF">WDU93_01290</name>
</gene>
<feature type="transmembrane region" description="Helical" evidence="6">
    <location>
        <begin position="98"/>
        <end position="125"/>
    </location>
</feature>
<feature type="transmembrane region" description="Helical" evidence="6">
    <location>
        <begin position="291"/>
        <end position="314"/>
    </location>
</feature>
<keyword evidence="4 6" id="KW-1133">Transmembrane helix</keyword>
<evidence type="ECO:0000313" key="8">
    <source>
        <dbReference type="Proteomes" id="UP001366085"/>
    </source>
</evidence>
<evidence type="ECO:0000256" key="4">
    <source>
        <dbReference type="ARBA" id="ARBA00022989"/>
    </source>
</evidence>